<dbReference type="EMBL" id="BLXT01006957">
    <property type="protein sequence ID" value="GFO35083.1"/>
    <property type="molecule type" value="Genomic_DNA"/>
</dbReference>
<feature type="compositionally biased region" description="Basic and acidic residues" evidence="1">
    <location>
        <begin position="44"/>
        <end position="55"/>
    </location>
</feature>
<dbReference type="AlphaFoldDB" id="A0AAV4CT10"/>
<feature type="compositionally biased region" description="Polar residues" evidence="1">
    <location>
        <begin position="62"/>
        <end position="71"/>
    </location>
</feature>
<proteinExistence type="predicted"/>
<feature type="compositionally biased region" description="Acidic residues" evidence="1">
    <location>
        <begin position="87"/>
        <end position="102"/>
    </location>
</feature>
<evidence type="ECO:0000313" key="2">
    <source>
        <dbReference type="EMBL" id="GFO35083.1"/>
    </source>
</evidence>
<evidence type="ECO:0000313" key="3">
    <source>
        <dbReference type="Proteomes" id="UP000735302"/>
    </source>
</evidence>
<keyword evidence="3" id="KW-1185">Reference proteome</keyword>
<feature type="compositionally biased region" description="Acidic residues" evidence="1">
    <location>
        <begin position="110"/>
        <end position="131"/>
    </location>
</feature>
<evidence type="ECO:0000256" key="1">
    <source>
        <dbReference type="SAM" id="MobiDB-lite"/>
    </source>
</evidence>
<dbReference type="Proteomes" id="UP000735302">
    <property type="component" value="Unassembled WGS sequence"/>
</dbReference>
<reference evidence="2 3" key="1">
    <citation type="journal article" date="2021" name="Elife">
        <title>Chloroplast acquisition without the gene transfer in kleptoplastic sea slugs, Plakobranchus ocellatus.</title>
        <authorList>
            <person name="Maeda T."/>
            <person name="Takahashi S."/>
            <person name="Yoshida T."/>
            <person name="Shimamura S."/>
            <person name="Takaki Y."/>
            <person name="Nagai Y."/>
            <person name="Toyoda A."/>
            <person name="Suzuki Y."/>
            <person name="Arimoto A."/>
            <person name="Ishii H."/>
            <person name="Satoh N."/>
            <person name="Nishiyama T."/>
            <person name="Hasebe M."/>
            <person name="Maruyama T."/>
            <person name="Minagawa J."/>
            <person name="Obokata J."/>
            <person name="Shigenobu S."/>
        </authorList>
    </citation>
    <scope>NUCLEOTIDE SEQUENCE [LARGE SCALE GENOMIC DNA]</scope>
</reference>
<gene>
    <name evidence="2" type="ORF">PoB_006158800</name>
</gene>
<accession>A0AAV4CT10</accession>
<name>A0AAV4CT10_9GAST</name>
<protein>
    <submittedName>
        <fullName evidence="2">Uncharacterized protein</fullName>
    </submittedName>
</protein>
<sequence length="141" mass="16013">MRGSGGSSDKAVGYQVGGLRFESQSEPSQFSIALLCPPSTKRVARGESKGGEENNGKLTHNAVCQAQSGPNSWFPDDWTTREGEQDGKDEEEREKEEEEEEEERKIEEKEKEEEKEEVEEEEKKEEEEKEKEEEGGRGESR</sequence>
<feature type="compositionally biased region" description="Basic and acidic residues" evidence="1">
    <location>
        <begin position="132"/>
        <end position="141"/>
    </location>
</feature>
<comment type="caution">
    <text evidence="2">The sequence shown here is derived from an EMBL/GenBank/DDBJ whole genome shotgun (WGS) entry which is preliminary data.</text>
</comment>
<organism evidence="2 3">
    <name type="scientific">Plakobranchus ocellatus</name>
    <dbReference type="NCBI Taxonomy" id="259542"/>
    <lineage>
        <taxon>Eukaryota</taxon>
        <taxon>Metazoa</taxon>
        <taxon>Spiralia</taxon>
        <taxon>Lophotrochozoa</taxon>
        <taxon>Mollusca</taxon>
        <taxon>Gastropoda</taxon>
        <taxon>Heterobranchia</taxon>
        <taxon>Euthyneura</taxon>
        <taxon>Panpulmonata</taxon>
        <taxon>Sacoglossa</taxon>
        <taxon>Placobranchoidea</taxon>
        <taxon>Plakobranchidae</taxon>
        <taxon>Plakobranchus</taxon>
    </lineage>
</organism>
<feature type="region of interest" description="Disordered" evidence="1">
    <location>
        <begin position="37"/>
        <end position="141"/>
    </location>
</feature>